<protein>
    <submittedName>
        <fullName evidence="2">Uncharacterized protein</fullName>
    </submittedName>
</protein>
<feature type="region of interest" description="Disordered" evidence="1">
    <location>
        <begin position="80"/>
        <end position="130"/>
    </location>
</feature>
<proteinExistence type="predicted"/>
<dbReference type="PIR" id="JC4984">
    <property type="entry name" value="JC4984"/>
</dbReference>
<sequence length="130" mass="13993">MSFEAHRPASIGSLVLAGHADPLRARSRRTAPARPVPRRGALSRRLGRCGRLAAVRESLQPPARYRSRSDIALALAQPLPRLRLPAPLRTSATDHQRQPATPAAPALRTNGQAGPGAVDELRSPATRKPR</sequence>
<organism evidence="2">
    <name type="scientific">Pseudomonas aeruginosa</name>
    <dbReference type="NCBI Taxonomy" id="287"/>
    <lineage>
        <taxon>Bacteria</taxon>
        <taxon>Pseudomonadati</taxon>
        <taxon>Pseudomonadota</taxon>
        <taxon>Gammaproteobacteria</taxon>
        <taxon>Pseudomonadales</taxon>
        <taxon>Pseudomonadaceae</taxon>
        <taxon>Pseudomonas</taxon>
    </lineage>
</organism>
<evidence type="ECO:0000313" key="2">
    <source>
        <dbReference type="EMBL" id="AAB17388.1"/>
    </source>
</evidence>
<name>P72167_PSEAI</name>
<dbReference type="AlphaFoldDB" id="P72167"/>
<reference evidence="2" key="1">
    <citation type="journal article" date="1996" name="Biochem. Biophys. Res. Commun.">
        <title>The Pseudomonas aeruginosa fumC and sodA genes belong to an iron-responsive operon.</title>
        <authorList>
            <person name="Polack B."/>
            <person name="Dacheux D."/>
            <person name="Delic-Attree I."/>
            <person name="Toussaint B."/>
            <person name="Vignais P.M."/>
        </authorList>
    </citation>
    <scope>NUCLEOTIDE SEQUENCE</scope>
    <source>
        <strain evidence="2">CHACHA</strain>
    </source>
</reference>
<accession>P72167</accession>
<feature type="compositionally biased region" description="Low complexity" evidence="1">
    <location>
        <begin position="80"/>
        <end position="89"/>
    </location>
</feature>
<feature type="region of interest" description="Disordered" evidence="1">
    <location>
        <begin position="1"/>
        <end position="44"/>
    </location>
</feature>
<evidence type="ECO:0000256" key="1">
    <source>
        <dbReference type="SAM" id="MobiDB-lite"/>
    </source>
</evidence>
<dbReference type="EMBL" id="U72494">
    <property type="protein sequence ID" value="AAB17388.1"/>
    <property type="molecule type" value="Genomic_DNA"/>
</dbReference>